<organism evidence="2 3">
    <name type="scientific">Kocuria dechangensis</name>
    <dbReference type="NCBI Taxonomy" id="1176249"/>
    <lineage>
        <taxon>Bacteria</taxon>
        <taxon>Bacillati</taxon>
        <taxon>Actinomycetota</taxon>
        <taxon>Actinomycetes</taxon>
        <taxon>Micrococcales</taxon>
        <taxon>Micrococcaceae</taxon>
        <taxon>Kocuria</taxon>
    </lineage>
</organism>
<keyword evidence="2" id="KW-0378">Hydrolase</keyword>
<gene>
    <name evidence="2" type="primary">yoaZ</name>
    <name evidence="2" type="ORF">GCM10011374_28840</name>
</gene>
<dbReference type="Proteomes" id="UP000638848">
    <property type="component" value="Unassembled WGS sequence"/>
</dbReference>
<dbReference type="GO" id="GO:0008233">
    <property type="term" value="F:peptidase activity"/>
    <property type="evidence" value="ECO:0007669"/>
    <property type="project" value="UniProtKB-KW"/>
</dbReference>
<keyword evidence="2" id="KW-0645">Protease</keyword>
<reference evidence="2" key="2">
    <citation type="submission" date="2020-09" db="EMBL/GenBank/DDBJ databases">
        <authorList>
            <person name="Sun Q."/>
            <person name="Zhou Y."/>
        </authorList>
    </citation>
    <scope>NUCLEOTIDE SEQUENCE</scope>
    <source>
        <strain evidence="2">CGMCC 1.12187</strain>
    </source>
</reference>
<dbReference type="RefSeq" id="WP_229741871.1">
    <property type="nucleotide sequence ID" value="NZ_BMEQ01000017.1"/>
</dbReference>
<proteinExistence type="predicted"/>
<dbReference type="SUPFAM" id="SSF52317">
    <property type="entry name" value="Class I glutamine amidotransferase-like"/>
    <property type="match status" value="1"/>
</dbReference>
<dbReference type="GO" id="GO:0006508">
    <property type="term" value="P:proteolysis"/>
    <property type="evidence" value="ECO:0007669"/>
    <property type="project" value="UniProtKB-KW"/>
</dbReference>
<dbReference type="EMBL" id="BMEQ01000017">
    <property type="protein sequence ID" value="GGG63622.1"/>
    <property type="molecule type" value="Genomic_DNA"/>
</dbReference>
<dbReference type="AlphaFoldDB" id="A0A917LX68"/>
<keyword evidence="3" id="KW-1185">Reference proteome</keyword>
<dbReference type="InterPro" id="IPR002818">
    <property type="entry name" value="DJ-1/PfpI"/>
</dbReference>
<protein>
    <submittedName>
        <fullName evidence="2">Protease YoaZ</fullName>
    </submittedName>
</protein>
<dbReference type="Gene3D" id="3.40.50.880">
    <property type="match status" value="1"/>
</dbReference>
<feature type="domain" description="DJ-1/PfpI" evidence="1">
    <location>
        <begin position="4"/>
        <end position="171"/>
    </location>
</feature>
<reference evidence="2" key="1">
    <citation type="journal article" date="2014" name="Int. J. Syst. Evol. Microbiol.">
        <title>Complete genome sequence of Corynebacterium casei LMG S-19264T (=DSM 44701T), isolated from a smear-ripened cheese.</title>
        <authorList>
            <consortium name="US DOE Joint Genome Institute (JGI-PGF)"/>
            <person name="Walter F."/>
            <person name="Albersmeier A."/>
            <person name="Kalinowski J."/>
            <person name="Ruckert C."/>
        </authorList>
    </citation>
    <scope>NUCLEOTIDE SEQUENCE</scope>
    <source>
        <strain evidence="2">CGMCC 1.12187</strain>
    </source>
</reference>
<dbReference type="InterPro" id="IPR029062">
    <property type="entry name" value="Class_I_gatase-like"/>
</dbReference>
<dbReference type="Pfam" id="PF01965">
    <property type="entry name" value="DJ-1_PfpI"/>
    <property type="match status" value="1"/>
</dbReference>
<evidence type="ECO:0000313" key="3">
    <source>
        <dbReference type="Proteomes" id="UP000638848"/>
    </source>
</evidence>
<name>A0A917LX68_9MICC</name>
<comment type="caution">
    <text evidence="2">The sequence shown here is derived from an EMBL/GenBank/DDBJ whole genome shotgun (WGS) entry which is preliminary data.</text>
</comment>
<accession>A0A917LX68</accession>
<sequence>MKAVVLYTTATMADAEYGPVVDGVALGGRLGPGGYRVVTASDGPQDLVTTLGGLRLRPETTLAELDPDEIALLVLPGAATWHRGHQAVLGLVQQLLERGTPVAAIGAAALGLARTGLLNERRHTADTPQLLAGAHAYTGADHWEPARTVEDGDVITAPGSAPVAFARAVLARLHLLPPSALEAWYGLHTTGDREFRDRLTAFEQQRST</sequence>
<evidence type="ECO:0000313" key="2">
    <source>
        <dbReference type="EMBL" id="GGG63622.1"/>
    </source>
</evidence>
<evidence type="ECO:0000259" key="1">
    <source>
        <dbReference type="Pfam" id="PF01965"/>
    </source>
</evidence>